<feature type="region of interest" description="Disordered" evidence="11">
    <location>
        <begin position="14"/>
        <end position="45"/>
    </location>
</feature>
<dbReference type="Pfam" id="PF13424">
    <property type="entry name" value="TPR_12"/>
    <property type="match status" value="1"/>
</dbReference>
<keyword evidence="7 13" id="KW-0418">Kinase</keyword>
<evidence type="ECO:0000256" key="11">
    <source>
        <dbReference type="SAM" id="MobiDB-lite"/>
    </source>
</evidence>
<keyword evidence="6 10" id="KW-0547">Nucleotide-binding</keyword>
<evidence type="ECO:0000256" key="4">
    <source>
        <dbReference type="ARBA" id="ARBA00022527"/>
    </source>
</evidence>
<dbReference type="Gene3D" id="1.10.510.10">
    <property type="entry name" value="Transferase(Phosphotransferase) domain 1"/>
    <property type="match status" value="1"/>
</dbReference>
<keyword evidence="9" id="KW-0206">Cytoskeleton</keyword>
<dbReference type="InterPro" id="IPR008271">
    <property type="entry name" value="Ser/Thr_kinase_AS"/>
</dbReference>
<dbReference type="OrthoDB" id="9766710at2"/>
<proteinExistence type="inferred from homology"/>
<feature type="domain" description="Protein kinase" evidence="12">
    <location>
        <begin position="55"/>
        <end position="391"/>
    </location>
</feature>
<evidence type="ECO:0000256" key="5">
    <source>
        <dbReference type="ARBA" id="ARBA00022679"/>
    </source>
</evidence>
<evidence type="ECO:0000256" key="7">
    <source>
        <dbReference type="ARBA" id="ARBA00022777"/>
    </source>
</evidence>
<evidence type="ECO:0000259" key="12">
    <source>
        <dbReference type="PROSITE" id="PS50011"/>
    </source>
</evidence>
<feature type="binding site" evidence="10">
    <location>
        <position position="84"/>
    </location>
    <ligand>
        <name>ATP</name>
        <dbReference type="ChEBI" id="CHEBI:30616"/>
    </ligand>
</feature>
<evidence type="ECO:0000256" key="2">
    <source>
        <dbReference type="ARBA" id="ARBA00004647"/>
    </source>
</evidence>
<sequence>MLCRVVEVVDTQGEPSRPITAVDSAAESAAESVPEPRAQAQPPRLRERGETIGRYVVVDTIGQGGMGVVYAAWDPQLDRRIALKLVNLGSAWGSEGDTQRARLLREAQALARIEHPNVVKVHDVGVSGGQVFIAMEHVNGQSLRQWLRADRRSVRDVLEVFIAAGHALATAHAMELIHRDFKPDNVLVGHAGEVKVVDFGLARDSRRDDRPRAREWAETEPVIARALERAASESQGRAGATREPSGLDEIEEDFGVDSGGSNPDSGPGSFLFNPSNITMAGTVLGTPAYMAPEQHEQATVDARSDQYAFCVSLWEALYGKRPFSGRRSDVLARRKRKLQIRESSRGLRVPKQVRSVLLRGLSPRRNRRFAAMSELLTELEGSLAERRRRWLPALALAAATLVAVSVSWSVLASDDAEPCAAPVEQLAGVWDDARRAEIAAAIAASELTYASDSWARISAGLDSYAERWLAAEVTACEATHVRHEHDGVWLDRRLACLEARRRELAGLTTQLVRRDERTVEHATRAVSSLTPIDACERERSPELMPLPADSSRRLRVISALDQLAAARASVGSGQLDDGLSRARAVLERGRELDWAPLEAEALFEIGRHRADVDLDLEGELETLHQAAIAALRGGHDQLAARSWSRLARGLVRAGELEQAERWLGYADELATALALAHGHDLALTADLLHARAQLRFAEGDFAGAEQHARERVTQLREFYGEDSPHVADGLNNLGVAVYMQYRKDEAVAAYREALAILERVHGPEHPSVATMHNNIGVVSTDRHAYADALVHYRRAVEIRERVYPPDHELVLQSLVNLANVHLFSGDPIAGVAVGLKIVQRRQASAAVAVATPERRVSLVPDLLRLGRLFALAGEPRNALIVLEQALSLLDEVPDARLPPGFVPPPKGQPWPSHLDGCRVDVLAGIEDASRALGRTLDADRALARRTAIPVPQRSHPRRCLDEHNRWSTSP</sequence>
<feature type="region of interest" description="Disordered" evidence="11">
    <location>
        <begin position="229"/>
        <end position="272"/>
    </location>
</feature>
<evidence type="ECO:0000256" key="6">
    <source>
        <dbReference type="ARBA" id="ARBA00022741"/>
    </source>
</evidence>
<keyword evidence="5 13" id="KW-0808">Transferase</keyword>
<evidence type="ECO:0000313" key="14">
    <source>
        <dbReference type="Proteomes" id="UP000238823"/>
    </source>
</evidence>
<comment type="similarity">
    <text evidence="3">Belongs to the protein kinase superfamily. NEK Ser/Thr protein kinase family. NIMA subfamily.</text>
</comment>
<dbReference type="EC" id="2.7.11.1" evidence="13"/>
<dbReference type="Gene3D" id="3.30.200.20">
    <property type="entry name" value="Phosphorylase Kinase, domain 1"/>
    <property type="match status" value="1"/>
</dbReference>
<dbReference type="GO" id="GO:0005813">
    <property type="term" value="C:centrosome"/>
    <property type="evidence" value="ECO:0007669"/>
    <property type="project" value="UniProtKB-SubCell"/>
</dbReference>
<gene>
    <name evidence="13" type="primary">spk1_21</name>
    <name evidence="13" type="ORF">ENSA7_53230</name>
</gene>
<organism evidence="13 14">
    <name type="scientific">Enhygromyxa salina</name>
    <dbReference type="NCBI Taxonomy" id="215803"/>
    <lineage>
        <taxon>Bacteria</taxon>
        <taxon>Pseudomonadati</taxon>
        <taxon>Myxococcota</taxon>
        <taxon>Polyangia</taxon>
        <taxon>Nannocystales</taxon>
        <taxon>Nannocystaceae</taxon>
        <taxon>Enhygromyxa</taxon>
    </lineage>
</organism>
<feature type="compositionally biased region" description="Acidic residues" evidence="11">
    <location>
        <begin position="246"/>
        <end position="255"/>
    </location>
</feature>
<keyword evidence="9" id="KW-0963">Cytoplasm</keyword>
<protein>
    <submittedName>
        <fullName evidence="13">Serine/threonine-protein kinase PK-1</fullName>
        <ecNumber evidence="13">2.7.11.1</ecNumber>
    </submittedName>
</protein>
<feature type="compositionally biased region" description="Low complexity" evidence="11">
    <location>
        <begin position="21"/>
        <end position="38"/>
    </location>
</feature>
<dbReference type="SMART" id="SM00028">
    <property type="entry name" value="TPR"/>
    <property type="match status" value="4"/>
</dbReference>
<evidence type="ECO:0000256" key="9">
    <source>
        <dbReference type="ARBA" id="ARBA00023212"/>
    </source>
</evidence>
<dbReference type="InterPro" id="IPR011990">
    <property type="entry name" value="TPR-like_helical_dom_sf"/>
</dbReference>
<dbReference type="Gene3D" id="1.25.40.10">
    <property type="entry name" value="Tetratricopeptide repeat domain"/>
    <property type="match status" value="1"/>
</dbReference>
<dbReference type="SUPFAM" id="SSF56112">
    <property type="entry name" value="Protein kinase-like (PK-like)"/>
    <property type="match status" value="1"/>
</dbReference>
<dbReference type="PROSITE" id="PS00107">
    <property type="entry name" value="PROTEIN_KINASE_ATP"/>
    <property type="match status" value="1"/>
</dbReference>
<keyword evidence="8 10" id="KW-0067">ATP-binding</keyword>
<dbReference type="AlphaFoldDB" id="A0A2S9YDJ8"/>
<dbReference type="EMBL" id="PVNL01000109">
    <property type="protein sequence ID" value="PRQ03183.1"/>
    <property type="molecule type" value="Genomic_DNA"/>
</dbReference>
<dbReference type="Pfam" id="PF00069">
    <property type="entry name" value="Pkinase"/>
    <property type="match status" value="1"/>
</dbReference>
<dbReference type="GO" id="GO:0004674">
    <property type="term" value="F:protein serine/threonine kinase activity"/>
    <property type="evidence" value="ECO:0007669"/>
    <property type="project" value="UniProtKB-KW"/>
</dbReference>
<dbReference type="GO" id="GO:0000922">
    <property type="term" value="C:spindle pole"/>
    <property type="evidence" value="ECO:0007669"/>
    <property type="project" value="UniProtKB-SubCell"/>
</dbReference>
<feature type="compositionally biased region" description="Low complexity" evidence="11">
    <location>
        <begin position="259"/>
        <end position="269"/>
    </location>
</feature>
<dbReference type="SUPFAM" id="SSF48452">
    <property type="entry name" value="TPR-like"/>
    <property type="match status" value="2"/>
</dbReference>
<keyword evidence="4" id="KW-0723">Serine/threonine-protein kinase</keyword>
<comment type="caution">
    <text evidence="13">The sequence shown here is derived from an EMBL/GenBank/DDBJ whole genome shotgun (WGS) entry which is preliminary data.</text>
</comment>
<evidence type="ECO:0000256" key="8">
    <source>
        <dbReference type="ARBA" id="ARBA00022840"/>
    </source>
</evidence>
<dbReference type="PANTHER" id="PTHR43289">
    <property type="entry name" value="MITOGEN-ACTIVATED PROTEIN KINASE KINASE KINASE 20-RELATED"/>
    <property type="match status" value="1"/>
</dbReference>
<dbReference type="InterPro" id="IPR011009">
    <property type="entry name" value="Kinase-like_dom_sf"/>
</dbReference>
<dbReference type="InterPro" id="IPR001245">
    <property type="entry name" value="Ser-Thr/Tyr_kinase_cat_dom"/>
</dbReference>
<dbReference type="PROSITE" id="PS50011">
    <property type="entry name" value="PROTEIN_KINASE_DOM"/>
    <property type="match status" value="1"/>
</dbReference>
<name>A0A2S9YDJ8_9BACT</name>
<reference evidence="13 14" key="1">
    <citation type="submission" date="2018-03" db="EMBL/GenBank/DDBJ databases">
        <title>Draft Genome Sequences of the Obligatory Marine Myxobacteria Enhygromyxa salina SWB007.</title>
        <authorList>
            <person name="Poehlein A."/>
            <person name="Moghaddam J.A."/>
            <person name="Harms H."/>
            <person name="Alanjari M."/>
            <person name="Koenig G.M."/>
            <person name="Daniel R."/>
            <person name="Schaeberle T.F."/>
        </authorList>
    </citation>
    <scope>NUCLEOTIDE SEQUENCE [LARGE SCALE GENOMIC DNA]</scope>
    <source>
        <strain evidence="13 14">SWB007</strain>
    </source>
</reference>
<dbReference type="CDD" id="cd14014">
    <property type="entry name" value="STKc_PknB_like"/>
    <property type="match status" value="1"/>
</dbReference>
<dbReference type="InterPro" id="IPR019734">
    <property type="entry name" value="TPR_rpt"/>
</dbReference>
<evidence type="ECO:0000256" key="10">
    <source>
        <dbReference type="PROSITE-ProRule" id="PRU10141"/>
    </source>
</evidence>
<comment type="subcellular location">
    <subcellularLocation>
        <location evidence="1">Cytoplasm</location>
        <location evidence="1">Cytoskeleton</location>
        <location evidence="1">Microtubule organizing center</location>
        <location evidence="1">Centrosome</location>
    </subcellularLocation>
    <subcellularLocation>
        <location evidence="2">Cytoplasm</location>
        <location evidence="2">Cytoskeleton</location>
        <location evidence="2">Spindle pole</location>
    </subcellularLocation>
</comment>
<dbReference type="PANTHER" id="PTHR43289:SF6">
    <property type="entry name" value="SERINE_THREONINE-PROTEIN KINASE NEKL-3"/>
    <property type="match status" value="1"/>
</dbReference>
<dbReference type="PROSITE" id="PS00108">
    <property type="entry name" value="PROTEIN_KINASE_ST"/>
    <property type="match status" value="1"/>
</dbReference>
<dbReference type="Pfam" id="PF13374">
    <property type="entry name" value="TPR_10"/>
    <property type="match status" value="1"/>
</dbReference>
<evidence type="ECO:0000256" key="3">
    <source>
        <dbReference type="ARBA" id="ARBA00010886"/>
    </source>
</evidence>
<dbReference type="Pfam" id="PF07714">
    <property type="entry name" value="PK_Tyr_Ser-Thr"/>
    <property type="match status" value="1"/>
</dbReference>
<dbReference type="InterPro" id="IPR017441">
    <property type="entry name" value="Protein_kinase_ATP_BS"/>
</dbReference>
<dbReference type="GO" id="GO:0005524">
    <property type="term" value="F:ATP binding"/>
    <property type="evidence" value="ECO:0007669"/>
    <property type="project" value="UniProtKB-UniRule"/>
</dbReference>
<evidence type="ECO:0000313" key="13">
    <source>
        <dbReference type="EMBL" id="PRQ03183.1"/>
    </source>
</evidence>
<accession>A0A2S9YDJ8</accession>
<dbReference type="Proteomes" id="UP000238823">
    <property type="component" value="Unassembled WGS sequence"/>
</dbReference>
<dbReference type="InterPro" id="IPR000719">
    <property type="entry name" value="Prot_kinase_dom"/>
</dbReference>
<evidence type="ECO:0000256" key="1">
    <source>
        <dbReference type="ARBA" id="ARBA00004300"/>
    </source>
</evidence>